<gene>
    <name evidence="5" type="ORF">AXX12_14665</name>
</gene>
<proteinExistence type="predicted"/>
<evidence type="ECO:0000313" key="6">
    <source>
        <dbReference type="Proteomes" id="UP000076268"/>
    </source>
</evidence>
<dbReference type="Proteomes" id="UP000076268">
    <property type="component" value="Unassembled WGS sequence"/>
</dbReference>
<dbReference type="Gene3D" id="1.10.287.130">
    <property type="match status" value="1"/>
</dbReference>
<evidence type="ECO:0000313" key="5">
    <source>
        <dbReference type="EMBL" id="KYZ75387.1"/>
    </source>
</evidence>
<dbReference type="STRING" id="1794912.AXX12_14665"/>
<name>A0A154BN31_ANASB</name>
<keyword evidence="2" id="KW-0808">Transferase</keyword>
<feature type="domain" description="SpoOB alpha-helical" evidence="4">
    <location>
        <begin position="3"/>
        <end position="58"/>
    </location>
</feature>
<evidence type="ECO:0000256" key="1">
    <source>
        <dbReference type="ARBA" id="ARBA00022553"/>
    </source>
</evidence>
<organism evidence="5 6">
    <name type="scientific">Anaerosporomusa subterranea</name>
    <dbReference type="NCBI Taxonomy" id="1794912"/>
    <lineage>
        <taxon>Bacteria</taxon>
        <taxon>Bacillati</taxon>
        <taxon>Bacillota</taxon>
        <taxon>Negativicutes</taxon>
        <taxon>Acetonemataceae</taxon>
        <taxon>Anaerosporomusa</taxon>
    </lineage>
</organism>
<evidence type="ECO:0000256" key="2">
    <source>
        <dbReference type="ARBA" id="ARBA00022679"/>
    </source>
</evidence>
<evidence type="ECO:0000256" key="3">
    <source>
        <dbReference type="ARBA" id="ARBA00022777"/>
    </source>
</evidence>
<protein>
    <recommendedName>
        <fullName evidence="4">SpoOB alpha-helical domain-containing protein</fullName>
    </recommendedName>
</protein>
<keyword evidence="3" id="KW-0418">Kinase</keyword>
<comment type="caution">
    <text evidence="5">The sequence shown here is derived from an EMBL/GenBank/DDBJ whole genome shotgun (WGS) entry which is preliminary data.</text>
</comment>
<reference evidence="5 6" key="1">
    <citation type="submission" date="2016-02" db="EMBL/GenBank/DDBJ databases">
        <title>Anaerosporomusa subterraneum gen. nov., sp. nov., a spore-forming obligate anaerobe isolated from saprolite.</title>
        <authorList>
            <person name="Choi J.K."/>
            <person name="Shah M."/>
            <person name="Yee N."/>
        </authorList>
    </citation>
    <scope>NUCLEOTIDE SEQUENCE [LARGE SCALE GENOMIC DNA]</scope>
    <source>
        <strain evidence="5 6">RU4</strain>
    </source>
</reference>
<accession>A0A154BN31</accession>
<dbReference type="SUPFAM" id="SSF55890">
    <property type="entry name" value="Sporulation response regulatory protein Spo0B"/>
    <property type="match status" value="1"/>
</dbReference>
<dbReference type="InterPro" id="IPR016120">
    <property type="entry name" value="Sig_transdc_His_kin_SpoOB"/>
</dbReference>
<dbReference type="OrthoDB" id="1634477at2"/>
<sequence length="71" mass="8376">MAEQAIREEILRLLRLQRHDFINHIQVIQAFIQLGKLDKALRYIDDMVKSPEMTGDLLALYQPRIEDKLAE</sequence>
<evidence type="ECO:0000259" key="4">
    <source>
        <dbReference type="Pfam" id="PF14689"/>
    </source>
</evidence>
<keyword evidence="1" id="KW-0597">Phosphoprotein</keyword>
<dbReference type="InterPro" id="IPR039506">
    <property type="entry name" value="SPOB_a"/>
</dbReference>
<keyword evidence="6" id="KW-1185">Reference proteome</keyword>
<dbReference type="GO" id="GO:0000155">
    <property type="term" value="F:phosphorelay sensor kinase activity"/>
    <property type="evidence" value="ECO:0007669"/>
    <property type="project" value="InterPro"/>
</dbReference>
<dbReference type="EMBL" id="LSGP01000025">
    <property type="protein sequence ID" value="KYZ75387.1"/>
    <property type="molecule type" value="Genomic_DNA"/>
</dbReference>
<dbReference type="RefSeq" id="WP_066245144.1">
    <property type="nucleotide sequence ID" value="NZ_LSGP01000025.1"/>
</dbReference>
<dbReference type="Pfam" id="PF14689">
    <property type="entry name" value="SPOB_a"/>
    <property type="match status" value="1"/>
</dbReference>
<dbReference type="AlphaFoldDB" id="A0A154BN31"/>